<keyword evidence="2" id="KW-1185">Reference proteome</keyword>
<dbReference type="AlphaFoldDB" id="L8JF63"/>
<comment type="caution">
    <text evidence="1">The sequence shown here is derived from an EMBL/GenBank/DDBJ whole genome shotgun (WGS) entry which is preliminary data.</text>
</comment>
<organism evidence="1 2">
    <name type="scientific">Photobacterium marinum</name>
    <dbReference type="NCBI Taxonomy" id="1056511"/>
    <lineage>
        <taxon>Bacteria</taxon>
        <taxon>Pseudomonadati</taxon>
        <taxon>Pseudomonadota</taxon>
        <taxon>Gammaproteobacteria</taxon>
        <taxon>Vibrionales</taxon>
        <taxon>Vibrionaceae</taxon>
        <taxon>Photobacterium</taxon>
    </lineage>
</organism>
<protein>
    <submittedName>
        <fullName evidence="1">Uncharacterized protein</fullName>
    </submittedName>
</protein>
<dbReference type="Proteomes" id="UP000011134">
    <property type="component" value="Unassembled WGS sequence"/>
</dbReference>
<name>L8JF63_9GAMM</name>
<reference evidence="1 2" key="1">
    <citation type="submission" date="2012-12" db="EMBL/GenBank/DDBJ databases">
        <title>Genome Assembly of Photobacterium sp. AK15.</title>
        <authorList>
            <person name="Khatri I."/>
            <person name="Vaidya B."/>
            <person name="Srinivas T.N.R."/>
            <person name="Subramanian S."/>
            <person name="Pinnaka A."/>
        </authorList>
    </citation>
    <scope>NUCLEOTIDE SEQUENCE [LARGE SCALE GENOMIC DNA]</scope>
    <source>
        <strain evidence="1 2">AK15</strain>
    </source>
</reference>
<dbReference type="EMBL" id="AMZO01000013">
    <property type="protein sequence ID" value="ELR66062.1"/>
    <property type="molecule type" value="Genomic_DNA"/>
</dbReference>
<sequence length="44" mass="5226">MKPVDIYPWISEEIPEEYLTEEEKAEIKNNKILEMMRGFGNPNV</sequence>
<accession>L8JF63</accession>
<proteinExistence type="predicted"/>
<gene>
    <name evidence="1" type="ORF">C942_00504</name>
</gene>
<evidence type="ECO:0000313" key="1">
    <source>
        <dbReference type="EMBL" id="ELR66062.1"/>
    </source>
</evidence>
<evidence type="ECO:0000313" key="2">
    <source>
        <dbReference type="Proteomes" id="UP000011134"/>
    </source>
</evidence>
<dbReference type="PATRIC" id="fig|1056511.3.peg.1993"/>
<dbReference type="RefSeq" id="WP_007465122.1">
    <property type="nucleotide sequence ID" value="NZ_AMZO01000013.1"/>
</dbReference>